<dbReference type="PATRIC" id="fig|63186.3.peg.3930"/>
<proteinExistence type="predicted"/>
<name>G0L7M3_ZOBGA</name>
<gene>
    <name evidence="1" type="ordered locus">zobellia_4018</name>
</gene>
<dbReference type="RefSeq" id="WP_013995342.1">
    <property type="nucleotide sequence ID" value="NC_015844.1"/>
</dbReference>
<dbReference type="Proteomes" id="UP000008898">
    <property type="component" value="Chromosome"/>
</dbReference>
<evidence type="ECO:0000313" key="1">
    <source>
        <dbReference type="EMBL" id="CAZ98154.1"/>
    </source>
</evidence>
<evidence type="ECO:0008006" key="3">
    <source>
        <dbReference type="Google" id="ProtNLM"/>
    </source>
</evidence>
<dbReference type="EMBL" id="FP476056">
    <property type="protein sequence ID" value="CAZ98154.1"/>
    <property type="molecule type" value="Genomic_DNA"/>
</dbReference>
<dbReference type="STRING" id="63186.ZOBELLIA_4018"/>
<reference evidence="1 2" key="2">
    <citation type="journal article" date="2012" name="Environ. Microbiol.">
        <title>Characterization of the first alginolytic operons in a marine bacterium: from their emergence in marine Flavobacteriia to their independent transfers to marine Proteobacteria and human gut Bacteroides.</title>
        <authorList>
            <person name="Thomas F."/>
            <person name="Barbeyron T."/>
            <person name="Tonon T."/>
            <person name="Genicot S."/>
            <person name="Czjzek M."/>
            <person name="Michel G."/>
        </authorList>
    </citation>
    <scope>NUCLEOTIDE SEQUENCE [LARGE SCALE GENOMIC DNA]</scope>
    <source>
        <strain evidence="2">DSM 12802 / CCUG 47099 / CIP 106680 / NCIMB 13871 / Dsij</strain>
    </source>
</reference>
<dbReference type="AlphaFoldDB" id="G0L7M3"/>
<evidence type="ECO:0000313" key="2">
    <source>
        <dbReference type="Proteomes" id="UP000008898"/>
    </source>
</evidence>
<dbReference type="SUPFAM" id="SSF53474">
    <property type="entry name" value="alpha/beta-Hydrolases"/>
    <property type="match status" value="1"/>
</dbReference>
<accession>G0L7M3</accession>
<dbReference type="OrthoDB" id="595091at2"/>
<reference evidence="2" key="1">
    <citation type="submission" date="2009-07" db="EMBL/GenBank/DDBJ databases">
        <title>Complete genome sequence of Zobellia galactanivorans Dsij.</title>
        <authorList>
            <consortium name="Genoscope - CEA"/>
        </authorList>
    </citation>
    <scope>NUCLEOTIDE SEQUENCE [LARGE SCALE GENOMIC DNA]</scope>
    <source>
        <strain evidence="2">DSM 12802 / CCUG 47099 / CIP 106680 / NCIMB 13871 / Dsij</strain>
    </source>
</reference>
<keyword evidence="2" id="KW-1185">Reference proteome</keyword>
<dbReference type="HOGENOM" id="CLU_110251_0_0_10"/>
<sequence>MDYSENTVSYTTTNSYATLNTLTDKTKNVWVVLHGIGYLSRYFLRYFDELPPEENYIIAPQAPSKYYLKNSYRHVGASWLTKEATQQETQNVMAYLDAVYAAEKFPIDLNFIVFGYSQGVSVATRWVAQKRIQCDHLVLYAGGIPEELRASDFEFLAKNQSKITTLVGDADEYLTEERQALETKKIERLFGGKAKQILFKGGHEIKKELILNLVK</sequence>
<dbReference type="InterPro" id="IPR029058">
    <property type="entry name" value="AB_hydrolase_fold"/>
</dbReference>
<organism evidence="1 2">
    <name type="scientific">Zobellia galactanivorans (strain DSM 12802 / CCUG 47099 / CIP 106680 / NCIMB 13871 / Dsij)</name>
    <dbReference type="NCBI Taxonomy" id="63186"/>
    <lineage>
        <taxon>Bacteria</taxon>
        <taxon>Pseudomonadati</taxon>
        <taxon>Bacteroidota</taxon>
        <taxon>Flavobacteriia</taxon>
        <taxon>Flavobacteriales</taxon>
        <taxon>Flavobacteriaceae</taxon>
        <taxon>Zobellia</taxon>
    </lineage>
</organism>
<dbReference type="Gene3D" id="3.40.50.1820">
    <property type="entry name" value="alpha/beta hydrolase"/>
    <property type="match status" value="1"/>
</dbReference>
<protein>
    <recommendedName>
        <fullName evidence="3">Esterase</fullName>
    </recommendedName>
</protein>
<dbReference type="KEGG" id="zga:ZOBELLIA_4018"/>